<feature type="compositionally biased region" description="Polar residues" evidence="6">
    <location>
        <begin position="441"/>
        <end position="454"/>
    </location>
</feature>
<evidence type="ECO:0000313" key="8">
    <source>
        <dbReference type="Proteomes" id="UP000524542"/>
    </source>
</evidence>
<keyword evidence="8" id="KW-1185">Reference proteome</keyword>
<evidence type="ECO:0000256" key="3">
    <source>
        <dbReference type="ARBA" id="ARBA00022737"/>
    </source>
</evidence>
<dbReference type="GO" id="GO:0019900">
    <property type="term" value="F:kinase binding"/>
    <property type="evidence" value="ECO:0007669"/>
    <property type="project" value="TreeGrafter"/>
</dbReference>
<keyword evidence="2" id="KW-0853">WD repeat</keyword>
<dbReference type="EMBL" id="VZRH01006697">
    <property type="protein sequence ID" value="NWU01806.1"/>
    <property type="molecule type" value="Genomic_DNA"/>
</dbReference>
<evidence type="ECO:0000256" key="1">
    <source>
        <dbReference type="ARBA" id="ARBA00015683"/>
    </source>
</evidence>
<reference evidence="7 8" key="1">
    <citation type="submission" date="2019-09" db="EMBL/GenBank/DDBJ databases">
        <title>Bird 10,000 Genomes (B10K) Project - Family phase.</title>
        <authorList>
            <person name="Zhang G."/>
        </authorList>
    </citation>
    <scope>NUCLEOTIDE SEQUENCE [LARGE SCALE GENOMIC DNA]</scope>
    <source>
        <strain evidence="7">B10K-DU-012-38</strain>
        <tissue evidence="7">Muscle</tissue>
    </source>
</reference>
<dbReference type="PANTHER" id="PTHR14897:SF10">
    <property type="entry name" value="WD REPEAT AND COILED-COIL-CONTAINING PROTEIN"/>
    <property type="match status" value="1"/>
</dbReference>
<feature type="region of interest" description="Disordered" evidence="6">
    <location>
        <begin position="531"/>
        <end position="551"/>
    </location>
</feature>
<feature type="compositionally biased region" description="Polar residues" evidence="6">
    <location>
        <begin position="531"/>
        <end position="541"/>
    </location>
</feature>
<dbReference type="InterPro" id="IPR028041">
    <property type="entry name" value="WDCP"/>
</dbReference>
<evidence type="ECO:0000256" key="4">
    <source>
        <dbReference type="ARBA" id="ARBA00023054"/>
    </source>
</evidence>
<dbReference type="SUPFAM" id="SSF101908">
    <property type="entry name" value="Putative isomerase YbhE"/>
    <property type="match status" value="1"/>
</dbReference>
<protein>
    <recommendedName>
        <fullName evidence="1">WD repeat and coiled-coil-containing protein</fullName>
    </recommendedName>
</protein>
<sequence>MELGKAKLLRTGLNALHQAIHPVHGLAWTDGKQVILTALHLQNGEPSFGDSSVVGQFEHVHGLYWGPCPAEAPALLAVQHKKHVTIWQLCFNGADRNKLLVSQMCDISEPYPVLPQGCVWHPSKEVLAVLTTRDASVLPSVHLNSSRINADIKGSGLIHCACWTKEGNRLVVGVGSALHSYIWDDAQKTLSACSFCPIFDVGGYICAVEATQNLQVAVATELPLDKICGLNAGVAFEVPSSVETESFPSQSSLCGEEEYSLDGGKKSLDSEKPLSVVTSPVDLTHILSSKQSADSSPLLHLRLKDYLTGSGQDSSHLILVTFERKVTSTKKVSIPGILVPDIMAFDSKTQTVSVASNTCNVILVYSLTSSSLPNIQQIQLEKSEKPKGLCFLTDKLLLILVGRQKFTDPAFLPSSRSDKYMIRLMIKELILEMGPSKSVSADGSSPLNLSSSTHDPSRDVHPLSRGLLIPDRSALQSPTSRRKLIEEIKSPAYEQNVVLNISDFKDKKISMNFPPTVETLDAEPVNRSVALSNASNKPTSPKRQHEAASKIPNSYKNNLFSEKEASYFLKNVEKLSGNFTELQHRLSELTELLKSEKRNLPVYPSSQEPSFINITCQKQLSKSDADESRAVLLCGGKLRLNIIQQMFNLSLVEMQHGSSWIVLTADSEGFIPLTFTSTQEILIRDATAKGYSACSSKTLDIISSTQGCRSTSSESLDITSSLEVLRDCSSKTLDSVSPSEQPSNKM</sequence>
<accession>A0A7K5TDA8</accession>
<dbReference type="PANTHER" id="PTHR14897">
    <property type="entry name" value="WD REPEAT AND COILED-COIL-CONTAINING PROTEIN"/>
    <property type="match status" value="1"/>
</dbReference>
<evidence type="ECO:0000256" key="2">
    <source>
        <dbReference type="ARBA" id="ARBA00022574"/>
    </source>
</evidence>
<evidence type="ECO:0000256" key="6">
    <source>
        <dbReference type="SAM" id="MobiDB-lite"/>
    </source>
</evidence>
<keyword evidence="4 5" id="KW-0175">Coiled coil</keyword>
<proteinExistence type="predicted"/>
<dbReference type="Pfam" id="PF15390">
    <property type="entry name" value="WDCP"/>
    <property type="match status" value="1"/>
</dbReference>
<dbReference type="Proteomes" id="UP000524542">
    <property type="component" value="Unassembled WGS sequence"/>
</dbReference>
<feature type="region of interest" description="Disordered" evidence="6">
    <location>
        <begin position="441"/>
        <end position="472"/>
    </location>
</feature>
<gene>
    <name evidence="7" type="primary">Wdcp_0</name>
    <name evidence="7" type="ORF">UROPYL_R03751</name>
</gene>
<evidence type="ECO:0000313" key="7">
    <source>
        <dbReference type="EMBL" id="NWU01806.1"/>
    </source>
</evidence>
<keyword evidence="3" id="KW-0677">Repeat</keyword>
<evidence type="ECO:0000256" key="5">
    <source>
        <dbReference type="SAM" id="Coils"/>
    </source>
</evidence>
<organism evidence="7 8">
    <name type="scientific">Urocynchramus pylzowi</name>
    <dbReference type="NCBI Taxonomy" id="571890"/>
    <lineage>
        <taxon>Eukaryota</taxon>
        <taxon>Metazoa</taxon>
        <taxon>Chordata</taxon>
        <taxon>Craniata</taxon>
        <taxon>Vertebrata</taxon>
        <taxon>Euteleostomi</taxon>
        <taxon>Archelosauria</taxon>
        <taxon>Archosauria</taxon>
        <taxon>Dinosauria</taxon>
        <taxon>Saurischia</taxon>
        <taxon>Theropoda</taxon>
        <taxon>Coelurosauria</taxon>
        <taxon>Aves</taxon>
        <taxon>Neognathae</taxon>
        <taxon>Neoaves</taxon>
        <taxon>Telluraves</taxon>
        <taxon>Australaves</taxon>
        <taxon>Passeriformes</taxon>
        <taxon>Passeroidea</taxon>
        <taxon>Fringillidae</taxon>
        <taxon>Urocynchramus</taxon>
    </lineage>
</organism>
<name>A0A7K5TDA8_9FRIN</name>
<feature type="coiled-coil region" evidence="5">
    <location>
        <begin position="572"/>
        <end position="599"/>
    </location>
</feature>
<feature type="non-terminal residue" evidence="7">
    <location>
        <position position="1"/>
    </location>
</feature>
<feature type="non-terminal residue" evidence="7">
    <location>
        <position position="746"/>
    </location>
</feature>
<dbReference type="AlphaFoldDB" id="A0A7K5TDA8"/>
<comment type="caution">
    <text evidence="7">The sequence shown here is derived from an EMBL/GenBank/DDBJ whole genome shotgun (WGS) entry which is preliminary data.</text>
</comment>